<protein>
    <recommendedName>
        <fullName evidence="1">DUF58 domain-containing protein</fullName>
    </recommendedName>
</protein>
<dbReference type="CDD" id="cd00198">
    <property type="entry name" value="vWFA"/>
    <property type="match status" value="1"/>
</dbReference>
<dbReference type="Pfam" id="PF01882">
    <property type="entry name" value="DUF58"/>
    <property type="match status" value="1"/>
</dbReference>
<reference evidence="2" key="1">
    <citation type="submission" date="2018-06" db="EMBL/GenBank/DDBJ databases">
        <authorList>
            <person name="Zhirakovskaya E."/>
        </authorList>
    </citation>
    <scope>NUCLEOTIDE SEQUENCE</scope>
</reference>
<sequence>MIPKELAHKIRYIQIVSSRAVNNVLAGEYSSVFKGRGMEFDEVREYQPGDEIRTIDWNVTARTGRPFVKRYIEERELSVLFVVDISASGGIGSTGRTKSEVAAEICSLLAFSAIKNNDKVGLLLFSEGIELFIPPKKGTSHVLRIIREVLYYKPQGRGTDIAQALE</sequence>
<dbReference type="AlphaFoldDB" id="A0A3B0W8C5"/>
<organism evidence="2">
    <name type="scientific">hydrothermal vent metagenome</name>
    <dbReference type="NCBI Taxonomy" id="652676"/>
    <lineage>
        <taxon>unclassified sequences</taxon>
        <taxon>metagenomes</taxon>
        <taxon>ecological metagenomes</taxon>
    </lineage>
</organism>
<feature type="domain" description="DUF58" evidence="1">
    <location>
        <begin position="42"/>
        <end position="166"/>
    </location>
</feature>
<proteinExistence type="predicted"/>
<gene>
    <name evidence="2" type="ORF">MNBD_DELTA03-1755</name>
</gene>
<dbReference type="SUPFAM" id="SSF53300">
    <property type="entry name" value="vWA-like"/>
    <property type="match status" value="1"/>
</dbReference>
<dbReference type="InterPro" id="IPR036465">
    <property type="entry name" value="vWFA_dom_sf"/>
</dbReference>
<dbReference type="Gene3D" id="3.40.50.410">
    <property type="entry name" value="von Willebrand factor, type A domain"/>
    <property type="match status" value="1"/>
</dbReference>
<evidence type="ECO:0000259" key="1">
    <source>
        <dbReference type="Pfam" id="PF01882"/>
    </source>
</evidence>
<accession>A0A3B0W8C5</accession>
<dbReference type="PANTHER" id="PTHR33608:SF6">
    <property type="entry name" value="BLL2464 PROTEIN"/>
    <property type="match status" value="1"/>
</dbReference>
<name>A0A3B0W8C5_9ZZZZ</name>
<evidence type="ECO:0000313" key="2">
    <source>
        <dbReference type="EMBL" id="VAW39954.1"/>
    </source>
</evidence>
<dbReference type="EMBL" id="UOEX01000310">
    <property type="protein sequence ID" value="VAW39954.1"/>
    <property type="molecule type" value="Genomic_DNA"/>
</dbReference>
<dbReference type="PANTHER" id="PTHR33608">
    <property type="entry name" value="BLL2464 PROTEIN"/>
    <property type="match status" value="1"/>
</dbReference>
<feature type="non-terminal residue" evidence="2">
    <location>
        <position position="166"/>
    </location>
</feature>
<dbReference type="InterPro" id="IPR002881">
    <property type="entry name" value="DUF58"/>
</dbReference>